<name>A0A376B7A2_9ASCO</name>
<feature type="compositionally biased region" description="Low complexity" evidence="1">
    <location>
        <begin position="373"/>
        <end position="392"/>
    </location>
</feature>
<dbReference type="AlphaFoldDB" id="A0A376B7A2"/>
<sequence>MNYISSDVPDFLHCIVFSILCNKNFLVYNIPKARLSPEKQSRDESGNNQDEKNISSTELDRSNDYALSYILNYLENLPLRNDSLADSNGTTSPNYYIVHDFDSLPPLSTLNWKSEETNNNSNNILVDSIDNTIGNPYKIGEKTSFEDTKIDYKFIVISHLQKFTNIQMNRLAHYLQKLKRINELPESQTKYITIGIVNYENESIKFKVISTPFLHKQFWLYCLLLEEGSFKITHSHFPPPVLFKKYQNALLSSFNNNDKHIVRFNPNLRQYILDIIIHLRMHRFNVQGKGGGCSTKFVSDVILLSQCLALFLGNTYNSRNYNETFDLLVTPDIIKIACLWYLPFHLKTSLAATAFSQNDKIASIFMTRANISSSTDSSYSSSRTNNDSNNSSAGNYISNDTEEDVLLTHDLGPPLSSYDILLDPSIAYGTDLEIINDLVIKFHHLELNVLSNNYKLIRKRRPHHYHHAGGRSNNSAQETTSLVAETFFFFERLIVSDVLNNVVPPL</sequence>
<protein>
    <submittedName>
        <fullName evidence="2">Uncharacterized protein</fullName>
    </submittedName>
</protein>
<organism evidence="2 3">
    <name type="scientific">Saccharomycodes ludwigii</name>
    <dbReference type="NCBI Taxonomy" id="36035"/>
    <lineage>
        <taxon>Eukaryota</taxon>
        <taxon>Fungi</taxon>
        <taxon>Dikarya</taxon>
        <taxon>Ascomycota</taxon>
        <taxon>Saccharomycotina</taxon>
        <taxon>Saccharomycetes</taxon>
        <taxon>Saccharomycodales</taxon>
        <taxon>Saccharomycodaceae</taxon>
        <taxon>Saccharomycodes</taxon>
    </lineage>
</organism>
<feature type="region of interest" description="Disordered" evidence="1">
    <location>
        <begin position="373"/>
        <end position="395"/>
    </location>
</feature>
<evidence type="ECO:0000313" key="3">
    <source>
        <dbReference type="Proteomes" id="UP000262825"/>
    </source>
</evidence>
<dbReference type="VEuPathDB" id="FungiDB:SCODWIG_02347"/>
<evidence type="ECO:0000256" key="1">
    <source>
        <dbReference type="SAM" id="MobiDB-lite"/>
    </source>
</evidence>
<dbReference type="Proteomes" id="UP000262825">
    <property type="component" value="Unassembled WGS sequence"/>
</dbReference>
<proteinExistence type="predicted"/>
<feature type="region of interest" description="Disordered" evidence="1">
    <location>
        <begin position="37"/>
        <end position="57"/>
    </location>
</feature>
<reference evidence="3" key="1">
    <citation type="submission" date="2018-06" db="EMBL/GenBank/DDBJ databases">
        <authorList>
            <person name="Guldener U."/>
        </authorList>
    </citation>
    <scope>NUCLEOTIDE SEQUENCE [LARGE SCALE GENOMIC DNA]</scope>
    <source>
        <strain evidence="3">UTAD17</strain>
    </source>
</reference>
<dbReference type="EMBL" id="UFAJ01000394">
    <property type="protein sequence ID" value="SSD60586.1"/>
    <property type="molecule type" value="Genomic_DNA"/>
</dbReference>
<keyword evidence="3" id="KW-1185">Reference proteome</keyword>
<gene>
    <name evidence="2" type="ORF">SCODWIG_02347</name>
</gene>
<evidence type="ECO:0000313" key="2">
    <source>
        <dbReference type="EMBL" id="SSD60586.1"/>
    </source>
</evidence>
<accession>A0A376B7A2</accession>